<dbReference type="InterPro" id="IPR010982">
    <property type="entry name" value="Lambda_DNA-bd_dom_sf"/>
</dbReference>
<dbReference type="PATRIC" id="fig|1423767.3.peg.1609"/>
<dbReference type="Gene3D" id="1.10.260.40">
    <property type="entry name" value="lambda repressor-like DNA-binding domains"/>
    <property type="match status" value="1"/>
</dbReference>
<evidence type="ECO:0000313" key="2">
    <source>
        <dbReference type="EMBL" id="KRM06884.1"/>
    </source>
</evidence>
<comment type="caution">
    <text evidence="2">The sequence shown here is derived from an EMBL/GenBank/DDBJ whole genome shotgun (WGS) entry which is preliminary data.</text>
</comment>
<organism evidence="2 3">
    <name type="scientific">Lactobacillus kitasatonis DSM 16761 = JCM 1039</name>
    <dbReference type="NCBI Taxonomy" id="1423767"/>
    <lineage>
        <taxon>Bacteria</taxon>
        <taxon>Bacillati</taxon>
        <taxon>Bacillota</taxon>
        <taxon>Bacilli</taxon>
        <taxon>Lactobacillales</taxon>
        <taxon>Lactobacillaceae</taxon>
        <taxon>Lactobacillus</taxon>
    </lineage>
</organism>
<dbReference type="InterPro" id="IPR053163">
    <property type="entry name" value="HTH-type_regulator_Rgg"/>
</dbReference>
<evidence type="ECO:0000259" key="1">
    <source>
        <dbReference type="PROSITE" id="PS50943"/>
    </source>
</evidence>
<reference evidence="2 3" key="1">
    <citation type="journal article" date="2015" name="Genome Announc.">
        <title>Expanding the biotechnology potential of lactobacilli through comparative genomics of 213 strains and associated genera.</title>
        <authorList>
            <person name="Sun Z."/>
            <person name="Harris H.M."/>
            <person name="McCann A."/>
            <person name="Guo C."/>
            <person name="Argimon S."/>
            <person name="Zhang W."/>
            <person name="Yang X."/>
            <person name="Jeffery I.B."/>
            <person name="Cooney J.C."/>
            <person name="Kagawa T.F."/>
            <person name="Liu W."/>
            <person name="Song Y."/>
            <person name="Salvetti E."/>
            <person name="Wrobel A."/>
            <person name="Rasinkangas P."/>
            <person name="Parkhill J."/>
            <person name="Rea M.C."/>
            <person name="O'Sullivan O."/>
            <person name="Ritari J."/>
            <person name="Douillard F.P."/>
            <person name="Paul Ross R."/>
            <person name="Yang R."/>
            <person name="Briner A.E."/>
            <person name="Felis G.E."/>
            <person name="de Vos W.M."/>
            <person name="Barrangou R."/>
            <person name="Klaenhammer T.R."/>
            <person name="Caufield P.W."/>
            <person name="Cui Y."/>
            <person name="Zhang H."/>
            <person name="O'Toole P.W."/>
        </authorList>
    </citation>
    <scope>NUCLEOTIDE SEQUENCE [LARGE SCALE GENOMIC DNA]</scope>
    <source>
        <strain evidence="2 3">DSM 16761</strain>
    </source>
</reference>
<dbReference type="PANTHER" id="PTHR37038">
    <property type="entry name" value="TRANSCRIPTIONAL REGULATOR-RELATED"/>
    <property type="match status" value="1"/>
</dbReference>
<protein>
    <recommendedName>
        <fullName evidence="1">HTH cro/C1-type domain-containing protein</fullName>
    </recommendedName>
</protein>
<feature type="domain" description="HTH cro/C1-type" evidence="1">
    <location>
        <begin position="7"/>
        <end position="60"/>
    </location>
</feature>
<dbReference type="RefSeq" id="WP_025015278.1">
    <property type="nucleotide sequence ID" value="NZ_AZFU01000003.1"/>
</dbReference>
<dbReference type="PROSITE" id="PS50943">
    <property type="entry name" value="HTH_CROC1"/>
    <property type="match status" value="1"/>
</dbReference>
<dbReference type="SUPFAM" id="SSF47413">
    <property type="entry name" value="lambda repressor-like DNA-binding domains"/>
    <property type="match status" value="1"/>
</dbReference>
<evidence type="ECO:0000313" key="3">
    <source>
        <dbReference type="Proteomes" id="UP000051307"/>
    </source>
</evidence>
<dbReference type="CDD" id="cd00093">
    <property type="entry name" value="HTH_XRE"/>
    <property type="match status" value="1"/>
</dbReference>
<dbReference type="OrthoDB" id="2315824at2"/>
<dbReference type="Proteomes" id="UP000051307">
    <property type="component" value="Unassembled WGS sequence"/>
</dbReference>
<dbReference type="AlphaFoldDB" id="A0A0R1VTZ5"/>
<dbReference type="eggNOG" id="ENOG5031AUJ">
    <property type="taxonomic scope" value="Bacteria"/>
</dbReference>
<dbReference type="EMBL" id="AZFU01000003">
    <property type="protein sequence ID" value="KRM06884.1"/>
    <property type="molecule type" value="Genomic_DNA"/>
</dbReference>
<dbReference type="InterPro" id="IPR001387">
    <property type="entry name" value="Cro/C1-type_HTH"/>
</dbReference>
<name>A0A0R1VTZ5_9LACO</name>
<dbReference type="SMART" id="SM00530">
    <property type="entry name" value="HTH_XRE"/>
    <property type="match status" value="1"/>
</dbReference>
<accession>A0A0R1VTZ5</accession>
<sequence length="271" mass="31406">MKIDEALKEERLKLGLSIRKMADGIIDPTFYSRVEQEHRNIGSEALVRILFAREINIDEFFNKIKDTYAPSEATKKAYLEEKIRIAFNSHDITAMRDYLKDVSKLNDPILRLRVIVGIAYLEDKIKELPHEVVDQTYAELDKNDELSSNVNAIRLFTNAMPVFSDEQLTCFMHMLLTRAKEVENKSEKYDERIAITCNNYLYSCWQRKINPSTVEEAYSFMMGLTEPHLLIYKLLGKMGKNLIDGNSEQAIAIKQEIITYGYGEMIKNWGV</sequence>
<dbReference type="GO" id="GO:0003677">
    <property type="term" value="F:DNA binding"/>
    <property type="evidence" value="ECO:0007669"/>
    <property type="project" value="InterPro"/>
</dbReference>
<gene>
    <name evidence="2" type="ORF">FC59_GL001551</name>
</gene>
<proteinExistence type="predicted"/>